<dbReference type="InterPro" id="IPR014780">
    <property type="entry name" value="tRNA_psdUridine_synth_TruB"/>
</dbReference>
<dbReference type="Gene3D" id="2.30.130.10">
    <property type="entry name" value="PUA domain"/>
    <property type="match status" value="1"/>
</dbReference>
<organism evidence="9 10">
    <name type="scientific">Actinocatenispora sera</name>
    <dbReference type="NCBI Taxonomy" id="390989"/>
    <lineage>
        <taxon>Bacteria</taxon>
        <taxon>Bacillati</taxon>
        <taxon>Actinomycetota</taxon>
        <taxon>Actinomycetes</taxon>
        <taxon>Micromonosporales</taxon>
        <taxon>Micromonosporaceae</taxon>
        <taxon>Actinocatenispora</taxon>
    </lineage>
</organism>
<feature type="domain" description="tRNA pseudouridylate synthase B C-terminal" evidence="8">
    <location>
        <begin position="179"/>
        <end position="219"/>
    </location>
</feature>
<dbReference type="InterPro" id="IPR015225">
    <property type="entry name" value="tRNA_psdUridine_synth_fam2_C"/>
</dbReference>
<dbReference type="GO" id="GO:1990481">
    <property type="term" value="P:mRNA pseudouridine synthesis"/>
    <property type="evidence" value="ECO:0007669"/>
    <property type="project" value="TreeGrafter"/>
</dbReference>
<dbReference type="InterPro" id="IPR015947">
    <property type="entry name" value="PUA-like_sf"/>
</dbReference>
<evidence type="ECO:0000259" key="7">
    <source>
        <dbReference type="Pfam" id="PF09142"/>
    </source>
</evidence>
<dbReference type="InterPro" id="IPR020103">
    <property type="entry name" value="PsdUridine_synth_cat_dom_sf"/>
</dbReference>
<dbReference type="KEGG" id="aser:Asera_51130"/>
<keyword evidence="10" id="KW-1185">Reference proteome</keyword>
<evidence type="ECO:0000256" key="4">
    <source>
        <dbReference type="ARBA" id="ARBA00023235"/>
    </source>
</evidence>
<evidence type="ECO:0000256" key="2">
    <source>
        <dbReference type="ARBA" id="ARBA00005642"/>
    </source>
</evidence>
<evidence type="ECO:0000259" key="6">
    <source>
        <dbReference type="Pfam" id="PF01509"/>
    </source>
</evidence>
<dbReference type="SUPFAM" id="SSF88697">
    <property type="entry name" value="PUA domain-like"/>
    <property type="match status" value="1"/>
</dbReference>
<dbReference type="FunFam" id="3.30.2350.10:FF:000011">
    <property type="entry name" value="tRNA pseudouridine synthase B"/>
    <property type="match status" value="1"/>
</dbReference>
<dbReference type="InterPro" id="IPR036974">
    <property type="entry name" value="PUA_sf"/>
</dbReference>
<dbReference type="Proteomes" id="UP000680750">
    <property type="component" value="Chromosome"/>
</dbReference>
<dbReference type="Gene3D" id="3.30.2350.10">
    <property type="entry name" value="Pseudouridine synthase"/>
    <property type="match status" value="1"/>
</dbReference>
<sequence length="297" mass="30668">MDRAGFVVVDKPAGMTSHDVVARLRRLAGTRRVGHAGTLDPMATGVLVLAIGRATRLLTYLTGADKEYHATIRLGASTVTDDAEGEPTGGTSADAVTEAQVRKGLAAQTGAIQQVPSAVSAIKINGQRAYKRVRDGDEVSLPPRPVTVYRLEVDALRRVPGGLLDVDVRVACSSGTYIRAIARDLGAGLGVGGHLTALRRTRVADFTLAEAVTLDALLDGADPVPLSPAAAAARILPGRTVDADAARVLGHGGSLPGEERTGPYAVYGPDGTLLAVAAERDGRARPQIVLAPADATP</sequence>
<dbReference type="Pfam" id="PF16198">
    <property type="entry name" value="TruB_C_2"/>
    <property type="match status" value="1"/>
</dbReference>
<dbReference type="Pfam" id="PF01509">
    <property type="entry name" value="TruB_N"/>
    <property type="match status" value="1"/>
</dbReference>
<evidence type="ECO:0000313" key="9">
    <source>
        <dbReference type="EMBL" id="BCJ31005.1"/>
    </source>
</evidence>
<evidence type="ECO:0000256" key="5">
    <source>
        <dbReference type="HAMAP-Rule" id="MF_01080"/>
    </source>
</evidence>
<dbReference type="NCBIfam" id="TIGR00431">
    <property type="entry name" value="TruB"/>
    <property type="match status" value="1"/>
</dbReference>
<comment type="function">
    <text evidence="5">Responsible for synthesis of pseudouridine from uracil-55 in the psi GC loop of transfer RNAs.</text>
</comment>
<dbReference type="HAMAP" id="MF_01080">
    <property type="entry name" value="TruB_bact"/>
    <property type="match status" value="1"/>
</dbReference>
<evidence type="ECO:0000256" key="1">
    <source>
        <dbReference type="ARBA" id="ARBA00000385"/>
    </source>
</evidence>
<reference evidence="9" key="1">
    <citation type="submission" date="2020-08" db="EMBL/GenBank/DDBJ databases">
        <title>Whole genome shotgun sequence of Actinocatenispora sera NBRC 101916.</title>
        <authorList>
            <person name="Komaki H."/>
            <person name="Tamura T."/>
        </authorList>
    </citation>
    <scope>NUCLEOTIDE SEQUENCE</scope>
    <source>
        <strain evidence="9">NBRC 101916</strain>
    </source>
</reference>
<accession>A0A810L7Z9</accession>
<evidence type="ECO:0000256" key="3">
    <source>
        <dbReference type="ARBA" id="ARBA00022694"/>
    </source>
</evidence>
<dbReference type="RefSeq" id="WP_280529743.1">
    <property type="nucleotide sequence ID" value="NZ_AP023354.1"/>
</dbReference>
<evidence type="ECO:0000259" key="8">
    <source>
        <dbReference type="Pfam" id="PF16198"/>
    </source>
</evidence>
<gene>
    <name evidence="5 9" type="primary">truB</name>
    <name evidence="9" type="ORF">Asera_51130</name>
</gene>
<feature type="active site" description="Nucleophile" evidence="5">
    <location>
        <position position="40"/>
    </location>
</feature>
<dbReference type="InterPro" id="IPR002501">
    <property type="entry name" value="PsdUridine_synth_N"/>
</dbReference>
<evidence type="ECO:0000313" key="10">
    <source>
        <dbReference type="Proteomes" id="UP000680750"/>
    </source>
</evidence>
<dbReference type="GO" id="GO:0160148">
    <property type="term" value="F:tRNA pseudouridine(55) synthase activity"/>
    <property type="evidence" value="ECO:0007669"/>
    <property type="project" value="UniProtKB-EC"/>
</dbReference>
<dbReference type="InterPro" id="IPR032819">
    <property type="entry name" value="TruB_C"/>
</dbReference>
<dbReference type="EC" id="5.4.99.25" evidence="5"/>
<feature type="domain" description="tRNA pseudouridine synthase II TruB subfamily 2 C-terminal" evidence="7">
    <location>
        <begin position="237"/>
        <end position="290"/>
    </location>
</feature>
<protein>
    <recommendedName>
        <fullName evidence="5">tRNA pseudouridine synthase B</fullName>
        <ecNumber evidence="5">5.4.99.25</ecNumber>
    </recommendedName>
    <alternativeName>
        <fullName evidence="5">tRNA pseudouridine(55) synthase</fullName>
        <shortName evidence="5">Psi55 synthase</shortName>
    </alternativeName>
    <alternativeName>
        <fullName evidence="5">tRNA pseudouridylate synthase</fullName>
    </alternativeName>
    <alternativeName>
        <fullName evidence="5">tRNA-uridine isomerase</fullName>
    </alternativeName>
</protein>
<dbReference type="PANTHER" id="PTHR13767:SF2">
    <property type="entry name" value="PSEUDOURIDYLATE SYNTHASE TRUB1"/>
    <property type="match status" value="1"/>
</dbReference>
<dbReference type="EMBL" id="AP023354">
    <property type="protein sequence ID" value="BCJ31005.1"/>
    <property type="molecule type" value="Genomic_DNA"/>
</dbReference>
<dbReference type="GO" id="GO:0031119">
    <property type="term" value="P:tRNA pseudouridine synthesis"/>
    <property type="evidence" value="ECO:0007669"/>
    <property type="project" value="UniProtKB-UniRule"/>
</dbReference>
<feature type="domain" description="Pseudouridine synthase II N-terminal" evidence="6">
    <location>
        <begin position="25"/>
        <end position="178"/>
    </location>
</feature>
<name>A0A810L7Z9_9ACTN</name>
<dbReference type="Pfam" id="PF09142">
    <property type="entry name" value="TruB_C"/>
    <property type="match status" value="1"/>
</dbReference>
<dbReference type="GO" id="GO:0003723">
    <property type="term" value="F:RNA binding"/>
    <property type="evidence" value="ECO:0007669"/>
    <property type="project" value="InterPro"/>
</dbReference>
<dbReference type="PANTHER" id="PTHR13767">
    <property type="entry name" value="TRNA-PSEUDOURIDINE SYNTHASE"/>
    <property type="match status" value="1"/>
</dbReference>
<dbReference type="SUPFAM" id="SSF55120">
    <property type="entry name" value="Pseudouridine synthase"/>
    <property type="match status" value="1"/>
</dbReference>
<comment type="catalytic activity">
    <reaction evidence="1 5">
        <text>uridine(55) in tRNA = pseudouridine(55) in tRNA</text>
        <dbReference type="Rhea" id="RHEA:42532"/>
        <dbReference type="Rhea" id="RHEA-COMP:10101"/>
        <dbReference type="Rhea" id="RHEA-COMP:10102"/>
        <dbReference type="ChEBI" id="CHEBI:65314"/>
        <dbReference type="ChEBI" id="CHEBI:65315"/>
        <dbReference type="EC" id="5.4.99.25"/>
    </reaction>
</comment>
<dbReference type="CDD" id="cd02573">
    <property type="entry name" value="PseudoU_synth_EcTruB"/>
    <property type="match status" value="1"/>
</dbReference>
<dbReference type="AlphaFoldDB" id="A0A810L7Z9"/>
<proteinExistence type="inferred from homology"/>
<keyword evidence="3 5" id="KW-0819">tRNA processing</keyword>
<keyword evidence="4 5" id="KW-0413">Isomerase</keyword>
<comment type="similarity">
    <text evidence="2 5">Belongs to the pseudouridine synthase TruB family. Type 1 subfamily.</text>
</comment>